<evidence type="ECO:0000313" key="2">
    <source>
        <dbReference type="Proteomes" id="UP000325013"/>
    </source>
</evidence>
<sequence>MIIEPIGEKANIEGLIMMIPYLKKVIYKNTKEITYKIEYIFYMPNSYNIFGNVEISLLKIGMDRMSK</sequence>
<gene>
    <name evidence="1" type="ORF">EPJ67_03765</name>
</gene>
<name>A0A5C8G8J7_9SPIR</name>
<organism evidence="1 2">
    <name type="scientific">Brachyspira aalborgi</name>
    <dbReference type="NCBI Taxonomy" id="29522"/>
    <lineage>
        <taxon>Bacteria</taxon>
        <taxon>Pseudomonadati</taxon>
        <taxon>Spirochaetota</taxon>
        <taxon>Spirochaetia</taxon>
        <taxon>Brachyspirales</taxon>
        <taxon>Brachyspiraceae</taxon>
        <taxon>Brachyspira</taxon>
    </lineage>
</organism>
<dbReference type="Proteomes" id="UP000325013">
    <property type="component" value="Unassembled WGS sequence"/>
</dbReference>
<accession>A0A5C8G8J7</accession>
<dbReference type="OrthoDB" id="9791851at2"/>
<dbReference type="RefSeq" id="WP_147528347.1">
    <property type="nucleotide sequence ID" value="NZ_SAYJ01000011.1"/>
</dbReference>
<reference evidence="1 2" key="1">
    <citation type="journal article" date="1992" name="Lakartidningen">
        <title>[Penicillin V and not amoxicillin is the first choice preparation in acute otitis].</title>
        <authorList>
            <person name="Kamme C."/>
            <person name="Lundgren K."/>
            <person name="Prellner K."/>
        </authorList>
    </citation>
    <scope>NUCLEOTIDE SEQUENCE [LARGE SCALE GENOMIC DNA]</scope>
    <source>
        <strain evidence="1 2">PC2777IV</strain>
    </source>
</reference>
<proteinExistence type="predicted"/>
<dbReference type="AlphaFoldDB" id="A0A5C8G8J7"/>
<evidence type="ECO:0000313" key="1">
    <source>
        <dbReference type="EMBL" id="TXJ57778.1"/>
    </source>
</evidence>
<protein>
    <submittedName>
        <fullName evidence="1">Uncharacterized protein</fullName>
    </submittedName>
</protein>
<dbReference type="EMBL" id="SAYJ01000011">
    <property type="protein sequence ID" value="TXJ57778.1"/>
    <property type="molecule type" value="Genomic_DNA"/>
</dbReference>
<comment type="caution">
    <text evidence="1">The sequence shown here is derived from an EMBL/GenBank/DDBJ whole genome shotgun (WGS) entry which is preliminary data.</text>
</comment>